<organism evidence="1 2">
    <name type="scientific">Vermiconidia calcicola</name>
    <dbReference type="NCBI Taxonomy" id="1690605"/>
    <lineage>
        <taxon>Eukaryota</taxon>
        <taxon>Fungi</taxon>
        <taxon>Dikarya</taxon>
        <taxon>Ascomycota</taxon>
        <taxon>Pezizomycotina</taxon>
        <taxon>Dothideomycetes</taxon>
        <taxon>Dothideomycetidae</taxon>
        <taxon>Mycosphaerellales</taxon>
        <taxon>Extremaceae</taxon>
        <taxon>Vermiconidia</taxon>
    </lineage>
</organism>
<protein>
    <submittedName>
        <fullName evidence="1">Psort location</fullName>
    </submittedName>
</protein>
<gene>
    <name evidence="1" type="primary">sca1</name>
    <name evidence="1" type="ORF">LTR37_005351</name>
</gene>
<dbReference type="Proteomes" id="UP001281147">
    <property type="component" value="Unassembled WGS sequence"/>
</dbReference>
<sequence length="214" mass="23275">MNSGPHVSTKPVVAVLITHASSYNTNDQIGADVEYGTFRNPSSYIRRRFRQLDGRVNVSVADPYANQLVAATSNNTHQLTILQPSNKISNRLRHVSGRGFYTTTFSLAPNRGPADGTMLALGVLVNTARAWVNGHQLPPLDPMAAIADIGDYLVDGENQVEVVVTTTLSNALIPIHQNLQTSGTLWLGEEPVQQEYGLVTPVSIVPYRTTVIEL</sequence>
<reference evidence="1" key="1">
    <citation type="submission" date="2023-07" db="EMBL/GenBank/DDBJ databases">
        <title>Black Yeasts Isolated from many extreme environments.</title>
        <authorList>
            <person name="Coleine C."/>
            <person name="Stajich J.E."/>
            <person name="Selbmann L."/>
        </authorList>
    </citation>
    <scope>NUCLEOTIDE SEQUENCE</scope>
    <source>
        <strain evidence="1">CCFEE 5714</strain>
    </source>
</reference>
<evidence type="ECO:0000313" key="1">
    <source>
        <dbReference type="EMBL" id="KAK3718236.1"/>
    </source>
</evidence>
<keyword evidence="2" id="KW-1185">Reference proteome</keyword>
<name>A0ACC3NJR1_9PEZI</name>
<proteinExistence type="predicted"/>
<dbReference type="EMBL" id="JAUTXU010000033">
    <property type="protein sequence ID" value="KAK3718236.1"/>
    <property type="molecule type" value="Genomic_DNA"/>
</dbReference>
<accession>A0ACC3NJR1</accession>
<comment type="caution">
    <text evidence="1">The sequence shown here is derived from an EMBL/GenBank/DDBJ whole genome shotgun (WGS) entry which is preliminary data.</text>
</comment>
<evidence type="ECO:0000313" key="2">
    <source>
        <dbReference type="Proteomes" id="UP001281147"/>
    </source>
</evidence>